<sequence length="209" mass="24977">MQKNIKEEFTKIAREYIFKNFGDNVDILEEDTEECEDTFCFHYNSKKFIETRRFEDQFVGPGPLFILKRDKKVISYGSAQGGISARFHLINQLNKERLIRIYYRDYNIWDGKYNLIINELDDHWEKALGMGEIILEELVNVLLKHKICNPSRYDNNDPNSYYYTKEQLQEELKKTPLILEGHFCRKLEDLLIDLINTNIYLDWTLSEAK</sequence>
<gene>
    <name evidence="1" type="ORF">SAMN05421785_104110</name>
</gene>
<accession>A0A1N7NAG8</accession>
<dbReference type="Proteomes" id="UP000185781">
    <property type="component" value="Unassembled WGS sequence"/>
</dbReference>
<evidence type="ECO:0000313" key="1">
    <source>
        <dbReference type="EMBL" id="SIS95302.1"/>
    </source>
</evidence>
<dbReference type="RefSeq" id="WP_076392179.1">
    <property type="nucleotide sequence ID" value="NZ_FTOV01000004.1"/>
</dbReference>
<evidence type="ECO:0008006" key="3">
    <source>
        <dbReference type="Google" id="ProtNLM"/>
    </source>
</evidence>
<reference evidence="1 2" key="1">
    <citation type="submission" date="2017-01" db="EMBL/GenBank/DDBJ databases">
        <authorList>
            <person name="Mah S.A."/>
            <person name="Swanson W.J."/>
            <person name="Moy G.W."/>
            <person name="Vacquier V.D."/>
        </authorList>
    </citation>
    <scope>NUCLEOTIDE SEQUENCE [LARGE SCALE GENOMIC DNA]</scope>
    <source>
        <strain evidence="1 2">DSM 18014</strain>
    </source>
</reference>
<name>A0A1N7NAG8_9FLAO</name>
<dbReference type="AlphaFoldDB" id="A0A1N7NAG8"/>
<evidence type="ECO:0000313" key="2">
    <source>
        <dbReference type="Proteomes" id="UP000185781"/>
    </source>
</evidence>
<organism evidence="1 2">
    <name type="scientific">Chryseobacterium gambrini</name>
    <dbReference type="NCBI Taxonomy" id="373672"/>
    <lineage>
        <taxon>Bacteria</taxon>
        <taxon>Pseudomonadati</taxon>
        <taxon>Bacteroidota</taxon>
        <taxon>Flavobacteriia</taxon>
        <taxon>Flavobacteriales</taxon>
        <taxon>Weeksellaceae</taxon>
        <taxon>Chryseobacterium group</taxon>
        <taxon>Chryseobacterium</taxon>
    </lineage>
</organism>
<dbReference type="STRING" id="373672.SAMN05421785_104110"/>
<dbReference type="OrthoDB" id="1242214at2"/>
<dbReference type="EMBL" id="FTOV01000004">
    <property type="protein sequence ID" value="SIS95302.1"/>
    <property type="molecule type" value="Genomic_DNA"/>
</dbReference>
<proteinExistence type="predicted"/>
<protein>
    <recommendedName>
        <fullName evidence="3">Immunity protein 35</fullName>
    </recommendedName>
</protein>